<dbReference type="GO" id="GO:0005886">
    <property type="term" value="C:plasma membrane"/>
    <property type="evidence" value="ECO:0007669"/>
    <property type="project" value="UniProtKB-SubCell"/>
</dbReference>
<evidence type="ECO:0000256" key="7">
    <source>
        <dbReference type="PROSITE-ProRule" id="PRU00473"/>
    </source>
</evidence>
<reference evidence="11" key="1">
    <citation type="submission" date="2009-12" db="EMBL/GenBank/DDBJ databases">
        <title>Complete sequence of Treponema primitia strain ZAS-2.</title>
        <authorList>
            <person name="Tetu S.G."/>
            <person name="Matson E."/>
            <person name="Ren Q."/>
            <person name="Seshadri R."/>
            <person name="Elbourne L."/>
            <person name="Hassan K.A."/>
            <person name="Durkin A."/>
            <person name="Radune D."/>
            <person name="Mohamoud Y."/>
            <person name="Shay R."/>
            <person name="Jin S."/>
            <person name="Zhang X."/>
            <person name="Lucey K."/>
            <person name="Ballor N.R."/>
            <person name="Ottesen E."/>
            <person name="Rosenthal R."/>
            <person name="Allen A."/>
            <person name="Leadbetter J.R."/>
            <person name="Paulsen I.T."/>
        </authorList>
    </citation>
    <scope>NUCLEOTIDE SEQUENCE [LARGE SCALE GENOMIC DNA]</scope>
    <source>
        <strain evidence="11">ATCC BAA-887 / DSM 12427 / ZAS-2</strain>
    </source>
</reference>
<evidence type="ECO:0000256" key="5">
    <source>
        <dbReference type="ARBA" id="ARBA00022989"/>
    </source>
</evidence>
<evidence type="ECO:0000259" key="9">
    <source>
        <dbReference type="PROSITE" id="PS51123"/>
    </source>
</evidence>
<dbReference type="InterPro" id="IPR050330">
    <property type="entry name" value="Bact_OuterMem_StrucFunc"/>
</dbReference>
<keyword evidence="6 7" id="KW-0472">Membrane</keyword>
<dbReference type="CDD" id="cd07185">
    <property type="entry name" value="OmpA_C-like"/>
    <property type="match status" value="1"/>
</dbReference>
<dbReference type="RefSeq" id="WP_015707380.1">
    <property type="nucleotide sequence ID" value="NC_015578.1"/>
</dbReference>
<proteinExistence type="inferred from homology"/>
<sequence length="243" mass="26207">MAKKKKPDAGGAGGEWIVTYSDMVTLMLCFFVALFNPDESTPSTLEALISAFNNIGIGANIGGNTLSVGKSADLGNTIASLPAMEKGQSLGTALKKAVSLFNPEVKSNKVKVTHDERGLVISLASDAFFNPASARINVEQTRDILLRLGTLLASDEIRGRKFRIEGHTDDTPVDPDGPWESNWELSTRRSISVLHYLTDIGVAENRFQVAGFANTMPVASNDTAEGRAYNRRVDVIILDDGHL</sequence>
<reference evidence="10 11" key="2">
    <citation type="journal article" date="2011" name="ISME J.">
        <title>RNA-seq reveals cooperative metabolic interactions between two termite-gut spirochete species in co-culture.</title>
        <authorList>
            <person name="Rosenthal A.Z."/>
            <person name="Matson E.G."/>
            <person name="Eldar A."/>
            <person name="Leadbetter J.R."/>
        </authorList>
    </citation>
    <scope>NUCLEOTIDE SEQUENCE [LARGE SCALE GENOMIC DNA]</scope>
    <source>
        <strain evidence="11">ATCC BAA-887 / DSM 12427 / ZAS-2</strain>
    </source>
</reference>
<dbReference type="NCBIfam" id="NF005195">
    <property type="entry name" value="PRK06667.1"/>
    <property type="match status" value="1"/>
</dbReference>
<evidence type="ECO:0000256" key="2">
    <source>
        <dbReference type="ARBA" id="ARBA00008914"/>
    </source>
</evidence>
<evidence type="ECO:0000256" key="6">
    <source>
        <dbReference type="ARBA" id="ARBA00023136"/>
    </source>
</evidence>
<feature type="transmembrane region" description="Helical" evidence="8">
    <location>
        <begin position="12"/>
        <end position="35"/>
    </location>
</feature>
<dbReference type="Proteomes" id="UP000009223">
    <property type="component" value="Chromosome"/>
</dbReference>
<dbReference type="eggNOG" id="COG1360">
    <property type="taxonomic scope" value="Bacteria"/>
</dbReference>
<gene>
    <name evidence="10" type="ordered locus">TREPR_2860</name>
</gene>
<dbReference type="STRING" id="545694.TREPR_2860"/>
<dbReference type="InterPro" id="IPR025713">
    <property type="entry name" value="MotB-like_N_dom"/>
</dbReference>
<keyword evidence="4 8" id="KW-0812">Transmembrane</keyword>
<feature type="domain" description="OmpA-like" evidence="9">
    <location>
        <begin position="116"/>
        <end position="241"/>
    </location>
</feature>
<dbReference type="InterPro" id="IPR006665">
    <property type="entry name" value="OmpA-like"/>
</dbReference>
<evidence type="ECO:0000256" key="3">
    <source>
        <dbReference type="ARBA" id="ARBA00022475"/>
    </source>
</evidence>
<name>F5YPT5_TREPZ</name>
<dbReference type="PANTHER" id="PTHR30329">
    <property type="entry name" value="STATOR ELEMENT OF FLAGELLAR MOTOR COMPLEX"/>
    <property type="match status" value="1"/>
</dbReference>
<dbReference type="HOGENOM" id="CLU_016890_0_1_12"/>
<dbReference type="PROSITE" id="PS51123">
    <property type="entry name" value="OMPA_2"/>
    <property type="match status" value="1"/>
</dbReference>
<dbReference type="PANTHER" id="PTHR30329:SF21">
    <property type="entry name" value="LIPOPROTEIN YIAD-RELATED"/>
    <property type="match status" value="1"/>
</dbReference>
<dbReference type="AlphaFoldDB" id="F5YPT5"/>
<dbReference type="OrthoDB" id="9815217at2"/>
<keyword evidence="5 8" id="KW-1133">Transmembrane helix</keyword>
<comment type="subcellular location">
    <subcellularLocation>
        <location evidence="1">Cell membrane</location>
        <topology evidence="1">Single-pass membrane protein</topology>
    </subcellularLocation>
</comment>
<accession>F5YPT5</accession>
<protein>
    <submittedName>
        <fullName evidence="10">Chemotaxis protein MotB</fullName>
    </submittedName>
</protein>
<evidence type="ECO:0000256" key="8">
    <source>
        <dbReference type="SAM" id="Phobius"/>
    </source>
</evidence>
<dbReference type="Pfam" id="PF00691">
    <property type="entry name" value="OmpA"/>
    <property type="match status" value="1"/>
</dbReference>
<dbReference type="InterPro" id="IPR036737">
    <property type="entry name" value="OmpA-like_sf"/>
</dbReference>
<organism evidence="10 11">
    <name type="scientific">Treponema primitia (strain ATCC BAA-887 / DSM 12427 / ZAS-2)</name>
    <dbReference type="NCBI Taxonomy" id="545694"/>
    <lineage>
        <taxon>Bacteria</taxon>
        <taxon>Pseudomonadati</taxon>
        <taxon>Spirochaetota</taxon>
        <taxon>Spirochaetia</taxon>
        <taxon>Spirochaetales</taxon>
        <taxon>Treponemataceae</taxon>
        <taxon>Treponema</taxon>
    </lineage>
</organism>
<evidence type="ECO:0000313" key="10">
    <source>
        <dbReference type="EMBL" id="AEF84385.1"/>
    </source>
</evidence>
<dbReference type="SUPFAM" id="SSF103088">
    <property type="entry name" value="OmpA-like"/>
    <property type="match status" value="1"/>
</dbReference>
<keyword evidence="3" id="KW-1003">Cell membrane</keyword>
<dbReference type="KEGG" id="tpi:TREPR_2860"/>
<dbReference type="Gene3D" id="3.30.1330.60">
    <property type="entry name" value="OmpA-like domain"/>
    <property type="match status" value="1"/>
</dbReference>
<dbReference type="EMBL" id="CP001843">
    <property type="protein sequence ID" value="AEF84385.1"/>
    <property type="molecule type" value="Genomic_DNA"/>
</dbReference>
<comment type="similarity">
    <text evidence="2">Belongs to the MotB family.</text>
</comment>
<keyword evidence="11" id="KW-1185">Reference proteome</keyword>
<dbReference type="Pfam" id="PF13677">
    <property type="entry name" value="MotB_plug"/>
    <property type="match status" value="1"/>
</dbReference>
<evidence type="ECO:0000313" key="11">
    <source>
        <dbReference type="Proteomes" id="UP000009223"/>
    </source>
</evidence>
<evidence type="ECO:0000256" key="1">
    <source>
        <dbReference type="ARBA" id="ARBA00004162"/>
    </source>
</evidence>
<evidence type="ECO:0000256" key="4">
    <source>
        <dbReference type="ARBA" id="ARBA00022692"/>
    </source>
</evidence>